<gene>
    <name evidence="1" type="ORF">SAMN05192573_11314</name>
</gene>
<evidence type="ECO:0000313" key="1">
    <source>
        <dbReference type="EMBL" id="SDH83797.1"/>
    </source>
</evidence>
<sequence>MKIITLHTNTDINQLYQLLHEKLNPLFHEQRKSELNFTVERKGGAVEISLPAVYESALFSIAINGNELWITRNEHYVDDVNSLTVESILNDLFSKIAGNLGTDLVQEG</sequence>
<dbReference type="AlphaFoldDB" id="A0A1G8FP06"/>
<proteinExistence type="predicted"/>
<evidence type="ECO:0000313" key="2">
    <source>
        <dbReference type="Proteomes" id="UP000199705"/>
    </source>
</evidence>
<protein>
    <submittedName>
        <fullName evidence="1">Uncharacterized protein</fullName>
    </submittedName>
</protein>
<organism evidence="1 2">
    <name type="scientific">Mucilaginibacter gossypii</name>
    <dbReference type="NCBI Taxonomy" id="551996"/>
    <lineage>
        <taxon>Bacteria</taxon>
        <taxon>Pseudomonadati</taxon>
        <taxon>Bacteroidota</taxon>
        <taxon>Sphingobacteriia</taxon>
        <taxon>Sphingobacteriales</taxon>
        <taxon>Sphingobacteriaceae</taxon>
        <taxon>Mucilaginibacter</taxon>
    </lineage>
</organism>
<dbReference type="Proteomes" id="UP000199705">
    <property type="component" value="Unassembled WGS sequence"/>
</dbReference>
<keyword evidence="2" id="KW-1185">Reference proteome</keyword>
<accession>A0A1G8FP06</accession>
<name>A0A1G8FP06_9SPHI</name>
<reference evidence="2" key="1">
    <citation type="submission" date="2016-10" db="EMBL/GenBank/DDBJ databases">
        <authorList>
            <person name="Varghese N."/>
            <person name="Submissions S."/>
        </authorList>
    </citation>
    <scope>NUCLEOTIDE SEQUENCE [LARGE SCALE GENOMIC DNA]</scope>
    <source>
        <strain evidence="2">Gh-67</strain>
    </source>
</reference>
<dbReference type="RefSeq" id="WP_091172039.1">
    <property type="nucleotide sequence ID" value="NZ_CP071878.2"/>
</dbReference>
<dbReference type="EMBL" id="FNCG01000013">
    <property type="protein sequence ID" value="SDH83797.1"/>
    <property type="molecule type" value="Genomic_DNA"/>
</dbReference>